<dbReference type="GO" id="GO:0006355">
    <property type="term" value="P:regulation of DNA-templated transcription"/>
    <property type="evidence" value="ECO:0007669"/>
    <property type="project" value="InterPro"/>
</dbReference>
<feature type="compositionally biased region" description="Basic and acidic residues" evidence="1">
    <location>
        <begin position="199"/>
        <end position="217"/>
    </location>
</feature>
<dbReference type="InterPro" id="IPR010134">
    <property type="entry name" value="PHA_reg_PhaR"/>
</dbReference>
<keyword evidence="5" id="KW-1185">Reference proteome</keyword>
<dbReference type="Pfam" id="PF05233">
    <property type="entry name" value="PHB_acc"/>
    <property type="match status" value="1"/>
</dbReference>
<dbReference type="NCBIfam" id="TIGR01848">
    <property type="entry name" value="PHA_reg_PhaR"/>
    <property type="match status" value="1"/>
</dbReference>
<name>A0A506UB30_9HYPH</name>
<sequence>MAKKNDGNTVIKKYANRRLYNTGTSSYVTLDDLAVMVKKGEDFVVQDAKSGEDITHAVLTQIIFEQESKTGNTLLPVSFLRQLISYYGDQMQMVVPSYLEQSMAAFTAQQEQMREQLTKALGDNPMARNMQLPMQMAEEQVRRNTEMFSQAMRMFSPFSLAGGTGTGSGGGAKPDGSSAPSSSSAATRSERGAGAGDLDELKQQLRDLQNRLDSMGR</sequence>
<dbReference type="EMBL" id="VHLH01000005">
    <property type="protein sequence ID" value="TPW30738.1"/>
    <property type="molecule type" value="Genomic_DNA"/>
</dbReference>
<evidence type="ECO:0000259" key="3">
    <source>
        <dbReference type="Pfam" id="PF07879"/>
    </source>
</evidence>
<comment type="caution">
    <text evidence="4">The sequence shown here is derived from an EMBL/GenBank/DDBJ whole genome shotgun (WGS) entry which is preliminary data.</text>
</comment>
<protein>
    <submittedName>
        <fullName evidence="4">Polyhydroxyalkanoate synthesis repressor PhaR</fullName>
    </submittedName>
</protein>
<proteinExistence type="predicted"/>
<feature type="compositionally biased region" description="Low complexity" evidence="1">
    <location>
        <begin position="174"/>
        <end position="187"/>
    </location>
</feature>
<evidence type="ECO:0000256" key="1">
    <source>
        <dbReference type="SAM" id="MobiDB-lite"/>
    </source>
</evidence>
<dbReference type="Proteomes" id="UP000320314">
    <property type="component" value="Unassembled WGS sequence"/>
</dbReference>
<organism evidence="4 5">
    <name type="scientific">Pararhizobium mangrovi</name>
    <dbReference type="NCBI Taxonomy" id="2590452"/>
    <lineage>
        <taxon>Bacteria</taxon>
        <taxon>Pseudomonadati</taxon>
        <taxon>Pseudomonadota</taxon>
        <taxon>Alphaproteobacteria</taxon>
        <taxon>Hyphomicrobiales</taxon>
        <taxon>Rhizobiaceae</taxon>
        <taxon>Rhizobium/Agrobacterium group</taxon>
        <taxon>Pararhizobium</taxon>
    </lineage>
</organism>
<dbReference type="Pfam" id="PF07879">
    <property type="entry name" value="PHB_acc_N"/>
    <property type="match status" value="1"/>
</dbReference>
<dbReference type="InterPro" id="IPR012909">
    <property type="entry name" value="PHA_DNA-bd_N"/>
</dbReference>
<dbReference type="OrthoDB" id="9795345at2"/>
<dbReference type="AlphaFoldDB" id="A0A506UB30"/>
<dbReference type="InterPro" id="IPR007897">
    <property type="entry name" value="PHB_accumulat"/>
</dbReference>
<evidence type="ECO:0000259" key="2">
    <source>
        <dbReference type="Pfam" id="PF05233"/>
    </source>
</evidence>
<feature type="compositionally biased region" description="Gly residues" evidence="1">
    <location>
        <begin position="162"/>
        <end position="173"/>
    </location>
</feature>
<feature type="domain" description="PHB accumulation regulatory" evidence="2">
    <location>
        <begin position="75"/>
        <end position="114"/>
    </location>
</feature>
<accession>A0A506UB30</accession>
<feature type="domain" description="PHA accumulation regulator DNA-binding N-terminal" evidence="3">
    <location>
        <begin position="10"/>
        <end position="69"/>
    </location>
</feature>
<gene>
    <name evidence="4" type="primary">phaR</name>
    <name evidence="4" type="ORF">FJU11_04755</name>
</gene>
<evidence type="ECO:0000313" key="4">
    <source>
        <dbReference type="EMBL" id="TPW30738.1"/>
    </source>
</evidence>
<evidence type="ECO:0000313" key="5">
    <source>
        <dbReference type="Proteomes" id="UP000320314"/>
    </source>
</evidence>
<reference evidence="4 5" key="1">
    <citation type="submission" date="2019-06" db="EMBL/GenBank/DDBJ databases">
        <authorList>
            <person name="Li M."/>
        </authorList>
    </citation>
    <scope>NUCLEOTIDE SEQUENCE [LARGE SCALE GENOMIC DNA]</scope>
    <source>
        <strain evidence="4 5">BGMRC6574</strain>
    </source>
</reference>
<feature type="region of interest" description="Disordered" evidence="1">
    <location>
        <begin position="159"/>
        <end position="217"/>
    </location>
</feature>
<dbReference type="RefSeq" id="WP_141165876.1">
    <property type="nucleotide sequence ID" value="NZ_VHLH01000005.1"/>
</dbReference>